<keyword evidence="2" id="KW-1185">Reference proteome</keyword>
<evidence type="ECO:0000313" key="2">
    <source>
        <dbReference type="Proteomes" id="UP000790377"/>
    </source>
</evidence>
<organism evidence="1 2">
    <name type="scientific">Hygrophoropsis aurantiaca</name>
    <dbReference type="NCBI Taxonomy" id="72124"/>
    <lineage>
        <taxon>Eukaryota</taxon>
        <taxon>Fungi</taxon>
        <taxon>Dikarya</taxon>
        <taxon>Basidiomycota</taxon>
        <taxon>Agaricomycotina</taxon>
        <taxon>Agaricomycetes</taxon>
        <taxon>Agaricomycetidae</taxon>
        <taxon>Boletales</taxon>
        <taxon>Coniophorineae</taxon>
        <taxon>Hygrophoropsidaceae</taxon>
        <taxon>Hygrophoropsis</taxon>
    </lineage>
</organism>
<protein>
    <submittedName>
        <fullName evidence="1">Uncharacterized protein</fullName>
    </submittedName>
</protein>
<proteinExistence type="predicted"/>
<sequence>MATSASPELEGLVVLKTGFGNGDECFRFLIYSSKVETEQLKLGVLGLIASDGDGDLERGVMESGKASQVGCRPELSEIIEIELPLPRILLNKESSISTRAVFDMGYFPEEHDEVNAAIASMQDEVQELEIQERDLAARLRLVQNSLAVKRAAIARLKNSVTSVHLLPDEILLLCFHIVIQLWQDEIERSNENSILYEDEIHYSPCTPAVAISHVSRHWRQLAINAPLLWTRTNSISLKEDRADVHLDILKRIGNLPFSLTFQQKDVDNDDDENIVINALASRAHQISAIFSVNANDVVQLLFRKMGFSIMDASLPTSLDHLTTLSIVQVGSPQGQPLDYGLWQRFLSSTPRLKTLQISSDAIYRRHSGTQLTEISLPELQNLTTLNWGSGLRQLVTSLSVPDLQQLKLLDFCLRDAPILLINNRPRFPKVRDLTLKFPGSDSDTARQVFIDAFPSVTHFRGHPALFELPRNYSCWPDLQQFTLDFVRGDIVSGDDLDIVYTFLQARANQAKYPLRICIAEHEQDIYSYDDLTNLGVYGEVEGALYTCDDKWKAPCKAGQRTLAERRRLYLSWS</sequence>
<name>A0ACB7ZWI8_9AGAM</name>
<dbReference type="EMBL" id="MU268292">
    <property type="protein sequence ID" value="KAH7905027.1"/>
    <property type="molecule type" value="Genomic_DNA"/>
</dbReference>
<dbReference type="Proteomes" id="UP000790377">
    <property type="component" value="Unassembled WGS sequence"/>
</dbReference>
<reference evidence="1" key="1">
    <citation type="journal article" date="2021" name="New Phytol.">
        <title>Evolutionary innovations through gain and loss of genes in the ectomycorrhizal Boletales.</title>
        <authorList>
            <person name="Wu G."/>
            <person name="Miyauchi S."/>
            <person name="Morin E."/>
            <person name="Kuo A."/>
            <person name="Drula E."/>
            <person name="Varga T."/>
            <person name="Kohler A."/>
            <person name="Feng B."/>
            <person name="Cao Y."/>
            <person name="Lipzen A."/>
            <person name="Daum C."/>
            <person name="Hundley H."/>
            <person name="Pangilinan J."/>
            <person name="Johnson J."/>
            <person name="Barry K."/>
            <person name="LaButti K."/>
            <person name="Ng V."/>
            <person name="Ahrendt S."/>
            <person name="Min B."/>
            <person name="Choi I.G."/>
            <person name="Park H."/>
            <person name="Plett J.M."/>
            <person name="Magnuson J."/>
            <person name="Spatafora J.W."/>
            <person name="Nagy L.G."/>
            <person name="Henrissat B."/>
            <person name="Grigoriev I.V."/>
            <person name="Yang Z.L."/>
            <person name="Xu J."/>
            <person name="Martin F.M."/>
        </authorList>
    </citation>
    <scope>NUCLEOTIDE SEQUENCE</scope>
    <source>
        <strain evidence="1">ATCC 28755</strain>
    </source>
</reference>
<gene>
    <name evidence="1" type="ORF">BJ138DRAFT_1106322</name>
</gene>
<accession>A0ACB7ZWI8</accession>
<comment type="caution">
    <text evidence="1">The sequence shown here is derived from an EMBL/GenBank/DDBJ whole genome shotgun (WGS) entry which is preliminary data.</text>
</comment>
<evidence type="ECO:0000313" key="1">
    <source>
        <dbReference type="EMBL" id="KAH7905027.1"/>
    </source>
</evidence>